<gene>
    <name evidence="3" type="ORF">LIER_36212</name>
</gene>
<dbReference type="Gene3D" id="1.10.287.2610">
    <property type="match status" value="1"/>
</dbReference>
<keyword evidence="1" id="KW-0175">Coiled coil</keyword>
<reference evidence="3 4" key="1">
    <citation type="submission" date="2024-01" db="EMBL/GenBank/DDBJ databases">
        <title>The complete chloroplast genome sequence of Lithospermum erythrorhizon: insights into the phylogenetic relationship among Boraginaceae species and the maternal lineages of purple gromwells.</title>
        <authorList>
            <person name="Okada T."/>
            <person name="Watanabe K."/>
        </authorList>
    </citation>
    <scope>NUCLEOTIDE SEQUENCE [LARGE SCALE GENOMIC DNA]</scope>
</reference>
<keyword evidence="4" id="KW-1185">Reference proteome</keyword>
<name>A0AAV3P2H7_LITER</name>
<dbReference type="EMBL" id="BAABME010016413">
    <property type="protein sequence ID" value="GAA0145867.1"/>
    <property type="molecule type" value="Genomic_DNA"/>
</dbReference>
<feature type="compositionally biased region" description="Acidic residues" evidence="2">
    <location>
        <begin position="158"/>
        <end position="181"/>
    </location>
</feature>
<protein>
    <submittedName>
        <fullName evidence="3">Uncharacterized protein</fullName>
    </submittedName>
</protein>
<dbReference type="AlphaFoldDB" id="A0AAV3P2H7"/>
<accession>A0AAV3P2H7</accession>
<evidence type="ECO:0000313" key="4">
    <source>
        <dbReference type="Proteomes" id="UP001454036"/>
    </source>
</evidence>
<dbReference type="Proteomes" id="UP001454036">
    <property type="component" value="Unassembled WGS sequence"/>
</dbReference>
<organism evidence="3 4">
    <name type="scientific">Lithospermum erythrorhizon</name>
    <name type="common">Purple gromwell</name>
    <name type="synonym">Lithospermum officinale var. erythrorhizon</name>
    <dbReference type="NCBI Taxonomy" id="34254"/>
    <lineage>
        <taxon>Eukaryota</taxon>
        <taxon>Viridiplantae</taxon>
        <taxon>Streptophyta</taxon>
        <taxon>Embryophyta</taxon>
        <taxon>Tracheophyta</taxon>
        <taxon>Spermatophyta</taxon>
        <taxon>Magnoliopsida</taxon>
        <taxon>eudicotyledons</taxon>
        <taxon>Gunneridae</taxon>
        <taxon>Pentapetalae</taxon>
        <taxon>asterids</taxon>
        <taxon>lamiids</taxon>
        <taxon>Boraginales</taxon>
        <taxon>Boraginaceae</taxon>
        <taxon>Boraginoideae</taxon>
        <taxon>Lithospermeae</taxon>
        <taxon>Lithospermum</taxon>
    </lineage>
</organism>
<evidence type="ECO:0000313" key="3">
    <source>
        <dbReference type="EMBL" id="GAA0145867.1"/>
    </source>
</evidence>
<evidence type="ECO:0000256" key="1">
    <source>
        <dbReference type="SAM" id="Coils"/>
    </source>
</evidence>
<proteinExistence type="predicted"/>
<sequence>MRKVREERDSALAEKDRIARKYETLLRSQEELKSNHAAAETNLTSELEVVKADSQKMASDLEKSRDEMARVQSRLDGCMVEKEDLQSCLAKTEDSTTSDVEDFKASPEYLELLKGNTTTLVRGFCQSVHADFPRITSHFDKYVSGLGEDYMVDLFDNIPDDEDEDLRADDDEDSDGENDAE</sequence>
<evidence type="ECO:0000256" key="2">
    <source>
        <dbReference type="SAM" id="MobiDB-lite"/>
    </source>
</evidence>
<comment type="caution">
    <text evidence="3">The sequence shown here is derived from an EMBL/GenBank/DDBJ whole genome shotgun (WGS) entry which is preliminary data.</text>
</comment>
<feature type="region of interest" description="Disordered" evidence="2">
    <location>
        <begin position="156"/>
        <end position="181"/>
    </location>
</feature>
<feature type="coiled-coil region" evidence="1">
    <location>
        <begin position="1"/>
        <end position="42"/>
    </location>
</feature>